<dbReference type="HOGENOM" id="CLU_009039_0_0_6"/>
<comment type="function">
    <text evidence="2">Together with LptE, is involved in the assembly of lipopolysaccharide (LPS) at the surface of the outer membrane.</text>
</comment>
<dbReference type="RefSeq" id="WP_008733682.1">
    <property type="nucleotide sequence ID" value="NZ_CP004387.1"/>
</dbReference>
<proteinExistence type="inferred from homology"/>
<protein>
    <recommendedName>
        <fullName evidence="2">LPS-assembly protein LptD</fullName>
    </recommendedName>
</protein>
<dbReference type="Proteomes" id="UP000006764">
    <property type="component" value="Chromosome"/>
</dbReference>
<dbReference type="GO" id="GO:0015920">
    <property type="term" value="P:lipopolysaccharide transport"/>
    <property type="evidence" value="ECO:0007669"/>
    <property type="project" value="InterPro"/>
</dbReference>
<keyword evidence="2" id="KW-0732">Signal</keyword>
<evidence type="ECO:0000313" key="5">
    <source>
        <dbReference type="Proteomes" id="UP000006764"/>
    </source>
</evidence>
<dbReference type="AlphaFoldDB" id="A0A0B4XM76"/>
<dbReference type="STRING" id="391936.S7S_14910"/>
<keyword evidence="5" id="KW-1185">Reference proteome</keyword>
<evidence type="ECO:0000313" key="4">
    <source>
        <dbReference type="EMBL" id="AJD49394.1"/>
    </source>
</evidence>
<name>A0A0B4XM76_9GAMM</name>
<reference evidence="4 5" key="1">
    <citation type="journal article" date="2012" name="J. Bacteriol.">
        <title>Genome sequence of an alkane-degrading bacterium, Alcanivorax pacificus type strain W11-5, isolated from deep sea sediment.</title>
        <authorList>
            <person name="Lai Q."/>
            <person name="Shao Z."/>
        </authorList>
    </citation>
    <scope>NUCLEOTIDE SEQUENCE [LARGE SCALE GENOMIC DNA]</scope>
    <source>
        <strain evidence="4 5">W11-5</strain>
    </source>
</reference>
<evidence type="ECO:0000259" key="3">
    <source>
        <dbReference type="Pfam" id="PF04453"/>
    </source>
</evidence>
<comment type="subcellular location">
    <subcellularLocation>
        <location evidence="2">Cell outer membrane</location>
    </subcellularLocation>
</comment>
<dbReference type="HAMAP" id="MF_01411">
    <property type="entry name" value="LPS_assembly_LptD"/>
    <property type="match status" value="1"/>
</dbReference>
<feature type="chain" id="PRO_5008984833" description="LPS-assembly protein LptD" evidence="2">
    <location>
        <begin position="28"/>
        <end position="766"/>
    </location>
</feature>
<keyword evidence="2" id="KW-0472">Membrane</keyword>
<dbReference type="PANTHER" id="PTHR30189:SF1">
    <property type="entry name" value="LPS-ASSEMBLY PROTEIN LPTD"/>
    <property type="match status" value="1"/>
</dbReference>
<dbReference type="InterPro" id="IPR007543">
    <property type="entry name" value="LptD_C"/>
</dbReference>
<evidence type="ECO:0000256" key="1">
    <source>
        <dbReference type="ARBA" id="ARBA00023237"/>
    </source>
</evidence>
<dbReference type="GO" id="GO:0009279">
    <property type="term" value="C:cell outer membrane"/>
    <property type="evidence" value="ECO:0007669"/>
    <property type="project" value="UniProtKB-SubCell"/>
</dbReference>
<dbReference type="EMBL" id="CP004387">
    <property type="protein sequence ID" value="AJD49394.1"/>
    <property type="molecule type" value="Genomic_DNA"/>
</dbReference>
<comment type="caution">
    <text evidence="2">Lacks conserved residue(s) required for the propagation of feature annotation.</text>
</comment>
<evidence type="ECO:0000256" key="2">
    <source>
        <dbReference type="HAMAP-Rule" id="MF_01411"/>
    </source>
</evidence>
<comment type="subunit">
    <text evidence="2">Component of the lipopolysaccharide transport and assembly complex. Interacts with LptE and LptA.</text>
</comment>
<dbReference type="InterPro" id="IPR050218">
    <property type="entry name" value="LptD"/>
</dbReference>
<dbReference type="InterPro" id="IPR020889">
    <property type="entry name" value="LipoPS_assembly_LptD"/>
</dbReference>
<dbReference type="GO" id="GO:1990351">
    <property type="term" value="C:transporter complex"/>
    <property type="evidence" value="ECO:0007669"/>
    <property type="project" value="TreeGrafter"/>
</dbReference>
<dbReference type="Pfam" id="PF04453">
    <property type="entry name" value="LptD"/>
    <property type="match status" value="1"/>
</dbReference>
<gene>
    <name evidence="2" type="primary">lptD</name>
    <name evidence="4" type="ORF">S7S_14910</name>
</gene>
<comment type="similarity">
    <text evidence="2">Belongs to the LptD family.</text>
</comment>
<dbReference type="PANTHER" id="PTHR30189">
    <property type="entry name" value="LPS-ASSEMBLY PROTEIN"/>
    <property type="match status" value="1"/>
</dbReference>
<dbReference type="KEGG" id="apac:S7S_14910"/>
<organism evidence="4 5">
    <name type="scientific">Isoalcanivorax pacificus W11-5</name>
    <dbReference type="NCBI Taxonomy" id="391936"/>
    <lineage>
        <taxon>Bacteria</taxon>
        <taxon>Pseudomonadati</taxon>
        <taxon>Pseudomonadota</taxon>
        <taxon>Gammaproteobacteria</taxon>
        <taxon>Oceanospirillales</taxon>
        <taxon>Alcanivoracaceae</taxon>
        <taxon>Isoalcanivorax</taxon>
    </lineage>
</organism>
<accession>A0A0B4XM76</accession>
<keyword evidence="1 2" id="KW-0998">Cell outer membrane</keyword>
<feature type="signal peptide" evidence="2">
    <location>
        <begin position="1"/>
        <end position="27"/>
    </location>
</feature>
<feature type="domain" description="LptD C-terminal" evidence="3">
    <location>
        <begin position="310"/>
        <end position="676"/>
    </location>
</feature>
<sequence length="766" mass="88573" precursor="true">MPLRSARNRLTCRLMLLAVAAPLPVFAAELGWTTREEMAALPIEQQRPIPAWCSGTYYNPSLGEPDPTADTEVTMDRSRLVPGGLAELIGDVEIRQPGRFIRADRAQLDQDTGDFLLEGDVRADSTLFSARASSMRGNTRTQAGLFTEVEYALFDISARGSAKRIEQSDQTVYIDAGSYTTCPPTKRGWEIGAREITLDRDKGWGTARDMVLRVRDVPVLYLPWMTFPIDDRRKTGLLFPSLSTGDDGGLDISQPVYLNLHPQMDATLAPRHIQNRGSGLDSEFRYLTHFGQGTLSYGWLASDRQFDNEDRELGRWTHDGQVRNWFLRADVNYVSDDFYFKDLETGLDVRSQTNLPRLGEARYRGRTWTFLTRVQGWQTIDPLLPDQNKPYRRLPQLALTGDPALYGPLKLLWVSEFTRFDRDTDLLQDNITGDRLHFEPALSLPLTRSWGYIEPRLRLYHTRYALDGVDTLPSREPTRDMWGASVDAGVFLERPQDFNGDSWTQTLEPRLFYNRIDFEDQSYLPNFDAGELTFGYSSLFRENRFTGYDRIGDEEKLSMGLTSRFLHTDTGREVLRLRAGQSFYYHDRRIQLENRPVDTREWSPVVADATWYFSRYWHLFAETQWDRENDRREQNSLRLGYSDGERRVFHAGYRYRAREDIQQTELAAIWPVHRHWSLIGRWLFDIEEDRSLENLTGVEYRDCCWQLRLVSIRDLTDRDGDGTLEADQTFQLQIQMLGLGGFGGRLESLLERSIPGYGRDYARQDD</sequence>
<dbReference type="GO" id="GO:0043165">
    <property type="term" value="P:Gram-negative-bacterium-type cell outer membrane assembly"/>
    <property type="evidence" value="ECO:0007669"/>
    <property type="project" value="UniProtKB-UniRule"/>
</dbReference>